<name>A0ABW3Q5A2_9BACT</name>
<keyword evidence="2" id="KW-1185">Reference proteome</keyword>
<gene>
    <name evidence="1" type="ORF">ACFQ4C_04270</name>
</gene>
<dbReference type="EMBL" id="JBHTLP010000002">
    <property type="protein sequence ID" value="MFD1140306.1"/>
    <property type="molecule type" value="Genomic_DNA"/>
</dbReference>
<proteinExistence type="predicted"/>
<sequence>MKFRFTISGLPFDGGCPIRVHLIKLRHSVKRQTSDQQLVQQM</sequence>
<dbReference type="RefSeq" id="WP_265989640.1">
    <property type="nucleotide sequence ID" value="NZ_CP110973.1"/>
</dbReference>
<dbReference type="Proteomes" id="UP001597116">
    <property type="component" value="Unassembled WGS sequence"/>
</dbReference>
<evidence type="ECO:0000313" key="2">
    <source>
        <dbReference type="Proteomes" id="UP001597116"/>
    </source>
</evidence>
<accession>A0ABW3Q5A2</accession>
<comment type="caution">
    <text evidence="1">The sequence shown here is derived from an EMBL/GenBank/DDBJ whole genome shotgun (WGS) entry which is preliminary data.</text>
</comment>
<organism evidence="1 2">
    <name type="scientific">Larkinella insperata</name>
    <dbReference type="NCBI Taxonomy" id="332158"/>
    <lineage>
        <taxon>Bacteria</taxon>
        <taxon>Pseudomonadati</taxon>
        <taxon>Bacteroidota</taxon>
        <taxon>Cytophagia</taxon>
        <taxon>Cytophagales</taxon>
        <taxon>Spirosomataceae</taxon>
        <taxon>Larkinella</taxon>
    </lineage>
</organism>
<evidence type="ECO:0000313" key="1">
    <source>
        <dbReference type="EMBL" id="MFD1140306.1"/>
    </source>
</evidence>
<protein>
    <submittedName>
        <fullName evidence="1">Uncharacterized protein</fullName>
    </submittedName>
</protein>
<reference evidence="2" key="1">
    <citation type="journal article" date="2019" name="Int. J. Syst. Evol. Microbiol.">
        <title>The Global Catalogue of Microorganisms (GCM) 10K type strain sequencing project: providing services to taxonomists for standard genome sequencing and annotation.</title>
        <authorList>
            <consortium name="The Broad Institute Genomics Platform"/>
            <consortium name="The Broad Institute Genome Sequencing Center for Infectious Disease"/>
            <person name="Wu L."/>
            <person name="Ma J."/>
        </authorList>
    </citation>
    <scope>NUCLEOTIDE SEQUENCE [LARGE SCALE GENOMIC DNA]</scope>
    <source>
        <strain evidence="2">CCUG 55608</strain>
    </source>
</reference>